<dbReference type="InterPro" id="IPR035990">
    <property type="entry name" value="TIM_sf"/>
</dbReference>
<dbReference type="InterPro" id="IPR013785">
    <property type="entry name" value="Aldolase_TIM"/>
</dbReference>
<dbReference type="GO" id="GO:0006096">
    <property type="term" value="P:glycolytic process"/>
    <property type="evidence" value="ECO:0007669"/>
    <property type="project" value="TreeGrafter"/>
</dbReference>
<evidence type="ECO:0000313" key="2">
    <source>
        <dbReference type="EMBL" id="CAB4675636.1"/>
    </source>
</evidence>
<dbReference type="EMBL" id="CAEZWZ010000114">
    <property type="protein sequence ID" value="CAB4675636.1"/>
    <property type="molecule type" value="Genomic_DNA"/>
</dbReference>
<dbReference type="PANTHER" id="PTHR21139">
    <property type="entry name" value="TRIOSEPHOSPHATE ISOMERASE"/>
    <property type="match status" value="1"/>
</dbReference>
<dbReference type="SUPFAM" id="SSF51351">
    <property type="entry name" value="Triosephosphate isomerase (TIM)"/>
    <property type="match status" value="1"/>
</dbReference>
<dbReference type="GO" id="GO:0005829">
    <property type="term" value="C:cytosol"/>
    <property type="evidence" value="ECO:0007669"/>
    <property type="project" value="TreeGrafter"/>
</dbReference>
<dbReference type="GO" id="GO:0046166">
    <property type="term" value="P:glyceraldehyde-3-phosphate biosynthetic process"/>
    <property type="evidence" value="ECO:0007669"/>
    <property type="project" value="TreeGrafter"/>
</dbReference>
<dbReference type="PROSITE" id="PS51440">
    <property type="entry name" value="TIM_2"/>
    <property type="match status" value="1"/>
</dbReference>
<name>A0A6J6MPK5_9ZZZZ</name>
<dbReference type="InterPro" id="IPR000652">
    <property type="entry name" value="Triosephosphate_isomerase"/>
</dbReference>
<sequence>MTSGANKLLVGVNLKMYMDREQTLSWLDAAVTGLGSIDKDDVELFLLPALPLISQCLEKTFSSQLAIGAQNISEHDSGAFTGENSPQLLAQMGCEYALIGHHERRTLFGESDDVISQKIAASSRNNLIPIVCIGELSKEEKSAEAEVKTQIRGAVKDQKNLKKLVIAYEPTWAIGVEHPASAEHINTMCALIRSELEDMKIENFQILYGGSAGEGLFEMISQTCDGLFLGRRSHNPQTYVAIVQECISIKAAHL</sequence>
<organism evidence="2">
    <name type="scientific">freshwater metagenome</name>
    <dbReference type="NCBI Taxonomy" id="449393"/>
    <lineage>
        <taxon>unclassified sequences</taxon>
        <taxon>metagenomes</taxon>
        <taxon>ecological metagenomes</taxon>
    </lineage>
</organism>
<keyword evidence="1" id="KW-0413">Isomerase</keyword>
<protein>
    <submittedName>
        <fullName evidence="2">Unannotated protein</fullName>
    </submittedName>
</protein>
<accession>A0A6J6MPK5</accession>
<dbReference type="PANTHER" id="PTHR21139:SF2">
    <property type="entry name" value="TRIOSEPHOSPHATE ISOMERASE"/>
    <property type="match status" value="1"/>
</dbReference>
<gene>
    <name evidence="2" type="ORF">UFOPK2329_00741</name>
</gene>
<dbReference type="Pfam" id="PF00121">
    <property type="entry name" value="TIM"/>
    <property type="match status" value="1"/>
</dbReference>
<dbReference type="CDD" id="cd00311">
    <property type="entry name" value="TIM"/>
    <property type="match status" value="1"/>
</dbReference>
<dbReference type="Gene3D" id="3.20.20.70">
    <property type="entry name" value="Aldolase class I"/>
    <property type="match status" value="1"/>
</dbReference>
<reference evidence="2" key="1">
    <citation type="submission" date="2020-05" db="EMBL/GenBank/DDBJ databases">
        <authorList>
            <person name="Chiriac C."/>
            <person name="Salcher M."/>
            <person name="Ghai R."/>
            <person name="Kavagutti S V."/>
        </authorList>
    </citation>
    <scope>NUCLEOTIDE SEQUENCE</scope>
</reference>
<dbReference type="GO" id="GO:0004807">
    <property type="term" value="F:triose-phosphate isomerase activity"/>
    <property type="evidence" value="ECO:0007669"/>
    <property type="project" value="InterPro"/>
</dbReference>
<dbReference type="GO" id="GO:0019563">
    <property type="term" value="P:glycerol catabolic process"/>
    <property type="evidence" value="ECO:0007669"/>
    <property type="project" value="TreeGrafter"/>
</dbReference>
<proteinExistence type="predicted"/>
<evidence type="ECO:0000256" key="1">
    <source>
        <dbReference type="ARBA" id="ARBA00023235"/>
    </source>
</evidence>
<dbReference type="GO" id="GO:0006094">
    <property type="term" value="P:gluconeogenesis"/>
    <property type="evidence" value="ECO:0007669"/>
    <property type="project" value="TreeGrafter"/>
</dbReference>
<dbReference type="AlphaFoldDB" id="A0A6J6MPK5"/>